<reference evidence="2" key="1">
    <citation type="submission" date="2018-02" db="EMBL/GenBank/DDBJ databases">
        <authorList>
            <person name="Moore K."/>
            <person name="Momper L."/>
        </authorList>
    </citation>
    <scope>NUCLEOTIDE SEQUENCE [LARGE SCALE GENOMIC DNA]</scope>
    <source>
        <strain evidence="2">ULC18</strain>
    </source>
</reference>
<dbReference type="PANTHER" id="PTHR34706">
    <property type="entry name" value="SLR1338 PROTEIN"/>
    <property type="match status" value="1"/>
</dbReference>
<accession>A0A2T1EGT5</accession>
<name>A0A2T1EGT5_9CYAN</name>
<dbReference type="Proteomes" id="UP000239576">
    <property type="component" value="Unassembled WGS sequence"/>
</dbReference>
<proteinExistence type="predicted"/>
<comment type="caution">
    <text evidence="1">The sequence shown here is derived from an EMBL/GenBank/DDBJ whole genome shotgun (WGS) entry which is preliminary data.</text>
</comment>
<evidence type="ECO:0000313" key="2">
    <source>
        <dbReference type="Proteomes" id="UP000239576"/>
    </source>
</evidence>
<dbReference type="SUPFAM" id="SSF53300">
    <property type="entry name" value="vWA-like"/>
    <property type="match status" value="1"/>
</dbReference>
<dbReference type="EMBL" id="PVWK01000031">
    <property type="protein sequence ID" value="PSB31908.1"/>
    <property type="molecule type" value="Genomic_DNA"/>
</dbReference>
<organism evidence="1 2">
    <name type="scientific">Stenomitos frigidus ULC18</name>
    <dbReference type="NCBI Taxonomy" id="2107698"/>
    <lineage>
        <taxon>Bacteria</taxon>
        <taxon>Bacillati</taxon>
        <taxon>Cyanobacteriota</taxon>
        <taxon>Cyanophyceae</taxon>
        <taxon>Leptolyngbyales</taxon>
        <taxon>Leptolyngbyaceae</taxon>
        <taxon>Stenomitos</taxon>
    </lineage>
</organism>
<reference evidence="1 2" key="2">
    <citation type="submission" date="2018-03" db="EMBL/GenBank/DDBJ databases">
        <title>The ancient ancestry and fast evolution of plastids.</title>
        <authorList>
            <person name="Moore K.R."/>
            <person name="Magnabosco C."/>
            <person name="Momper L."/>
            <person name="Gold D.A."/>
            <person name="Bosak T."/>
            <person name="Fournier G.P."/>
        </authorList>
    </citation>
    <scope>NUCLEOTIDE SEQUENCE [LARGE SCALE GENOMIC DNA]</scope>
    <source>
        <strain evidence="1 2">ULC18</strain>
    </source>
</reference>
<dbReference type="InterPro" id="IPR036465">
    <property type="entry name" value="vWFA_dom_sf"/>
</dbReference>
<gene>
    <name evidence="1" type="ORF">C7B82_06760</name>
</gene>
<dbReference type="OrthoDB" id="1523785at2"/>
<sequence length="211" mass="23104">MVESLLENRDYIVIAAKTAASVLPTSPGFANSWVAAHDAVLALVSKCEELDPDGITLYISSRQDSSGSFKQYKKVTPDKLGQFFEANYPPESLNLLDGLQTALDDYFERKAAGQTKPNGEIIIVLIDGEPRDRMTIVKAIVSATQKMEHDHELGIGFAQIGNDLIARGFLAALDEDLRSKAGAKFDIVNTRVLETIGTNCLTEFLLDIVRD</sequence>
<keyword evidence="2" id="KW-1185">Reference proteome</keyword>
<dbReference type="AlphaFoldDB" id="A0A2T1EGT5"/>
<evidence type="ECO:0000313" key="1">
    <source>
        <dbReference type="EMBL" id="PSB31908.1"/>
    </source>
</evidence>
<dbReference type="RefSeq" id="WP_106255540.1">
    <property type="nucleotide sequence ID" value="NZ_CAWNSW010000125.1"/>
</dbReference>
<protein>
    <recommendedName>
        <fullName evidence="3">VWFA domain-containing protein</fullName>
    </recommendedName>
</protein>
<dbReference type="PANTHER" id="PTHR34706:SF1">
    <property type="entry name" value="VWFA DOMAIN-CONTAINING PROTEIN"/>
    <property type="match status" value="1"/>
</dbReference>
<evidence type="ECO:0008006" key="3">
    <source>
        <dbReference type="Google" id="ProtNLM"/>
    </source>
</evidence>